<name>Q4TGN1_TETNG</name>
<protein>
    <submittedName>
        <fullName evidence="1">Chromosome undetermined SCAF3593, whole genome shotgun sequence</fullName>
    </submittedName>
</protein>
<reference evidence="1" key="1">
    <citation type="journal article" date="2004" name="Nature">
        <title>Genome duplication in the teleost fish Tetraodon nigroviridis reveals the early vertebrate proto-karyotype.</title>
        <authorList>
            <person name="Jaillon O."/>
            <person name="Aury J.-M."/>
            <person name="Brunet F."/>
            <person name="Petit J.-L."/>
            <person name="Stange-Thomann N."/>
            <person name="Mauceli E."/>
            <person name="Bouneau L."/>
            <person name="Fischer C."/>
            <person name="Ozouf-Costaz C."/>
            <person name="Bernot A."/>
            <person name="Nicaud S."/>
            <person name="Jaffe D."/>
            <person name="Fisher S."/>
            <person name="Lutfalla G."/>
            <person name="Dossat C."/>
            <person name="Segurens B."/>
            <person name="Dasilva C."/>
            <person name="Salanoubat M."/>
            <person name="Levy M."/>
            <person name="Boudet N."/>
            <person name="Castellano S."/>
            <person name="Anthouard V."/>
            <person name="Jubin C."/>
            <person name="Castelli V."/>
            <person name="Katinka M."/>
            <person name="Vacherie B."/>
            <person name="Biemont C."/>
            <person name="Skalli Z."/>
            <person name="Cattolico L."/>
            <person name="Poulain J."/>
            <person name="De Berardinis V."/>
            <person name="Cruaud C."/>
            <person name="Duprat S."/>
            <person name="Brottier P."/>
            <person name="Coutanceau J.-P."/>
            <person name="Gouzy J."/>
            <person name="Parra G."/>
            <person name="Lardier G."/>
            <person name="Chapple C."/>
            <person name="McKernan K.J."/>
            <person name="McEwan P."/>
            <person name="Bosak S."/>
            <person name="Kellis M."/>
            <person name="Volff J.-N."/>
            <person name="Guigo R."/>
            <person name="Zody M.C."/>
            <person name="Mesirov J."/>
            <person name="Lindblad-Toh K."/>
            <person name="Birren B."/>
            <person name="Nusbaum C."/>
            <person name="Kahn D."/>
            <person name="Robinson-Rechavi M."/>
            <person name="Laudet V."/>
            <person name="Schachter V."/>
            <person name="Quetier F."/>
            <person name="Saurin W."/>
            <person name="Scarpelli C."/>
            <person name="Wincker P."/>
            <person name="Lander E.S."/>
            <person name="Weissenbach J."/>
            <person name="Roest Crollius H."/>
        </authorList>
    </citation>
    <scope>NUCLEOTIDE SEQUENCE [LARGE SCALE GENOMIC DNA]</scope>
</reference>
<dbReference type="EMBL" id="CAAE01003593">
    <property type="protein sequence ID" value="CAF87951.1"/>
    <property type="molecule type" value="Genomic_DNA"/>
</dbReference>
<proteinExistence type="predicted"/>
<gene>
    <name evidence="1" type="ORF">GSTENG00001018001</name>
</gene>
<evidence type="ECO:0000313" key="1">
    <source>
        <dbReference type="EMBL" id="CAF87951.1"/>
    </source>
</evidence>
<accession>Q4TGN1</accession>
<reference evidence="1" key="2">
    <citation type="submission" date="2004-02" db="EMBL/GenBank/DDBJ databases">
        <authorList>
            <consortium name="Genoscope"/>
            <consortium name="Whitehead Institute Centre for Genome Research"/>
        </authorList>
    </citation>
    <scope>NUCLEOTIDE SEQUENCE</scope>
</reference>
<dbReference type="AlphaFoldDB" id="Q4TGN1"/>
<organism evidence="1">
    <name type="scientific">Tetraodon nigroviridis</name>
    <name type="common">Spotted green pufferfish</name>
    <name type="synonym">Chelonodon nigroviridis</name>
    <dbReference type="NCBI Taxonomy" id="99883"/>
    <lineage>
        <taxon>Eukaryota</taxon>
        <taxon>Metazoa</taxon>
        <taxon>Chordata</taxon>
        <taxon>Craniata</taxon>
        <taxon>Vertebrata</taxon>
        <taxon>Euteleostomi</taxon>
        <taxon>Actinopterygii</taxon>
        <taxon>Neopterygii</taxon>
        <taxon>Teleostei</taxon>
        <taxon>Neoteleostei</taxon>
        <taxon>Acanthomorphata</taxon>
        <taxon>Eupercaria</taxon>
        <taxon>Tetraodontiformes</taxon>
        <taxon>Tetradontoidea</taxon>
        <taxon>Tetraodontidae</taxon>
        <taxon>Tetraodon</taxon>
    </lineage>
</organism>
<sequence>EGSRALQQKVKNHLLLPPSGFCLIPASVSTVCLPPYEPDVPEPTTRADLMKCRPPPTSRFWSGSRNVSHPRVLLFPQIGFPSLWMTEPHRSCCGFLRAGPKWLAPPTPSVRIPTGRSATSTRRRCITSASKDLDPKQTQRLVPGPRKALL</sequence>
<dbReference type="KEGG" id="tng:GSTEN00001018G001"/>
<feature type="non-terminal residue" evidence="1">
    <location>
        <position position="1"/>
    </location>
</feature>